<name>A0ABT8TBH9_9GAMM</name>
<dbReference type="PANTHER" id="PTHR18964">
    <property type="entry name" value="ROK (REPRESSOR, ORF, KINASE) FAMILY"/>
    <property type="match status" value="1"/>
</dbReference>
<dbReference type="Proteomes" id="UP001168380">
    <property type="component" value="Unassembled WGS sequence"/>
</dbReference>
<comment type="similarity">
    <text evidence="1">Belongs to the ROK (NagC/XylR) family.</text>
</comment>
<gene>
    <name evidence="2" type="ORF">QWI16_04730</name>
</gene>
<dbReference type="InterPro" id="IPR000600">
    <property type="entry name" value="ROK"/>
</dbReference>
<organism evidence="2 3">
    <name type="scientific">Gilvimarinus algae</name>
    <dbReference type="NCBI Taxonomy" id="3058037"/>
    <lineage>
        <taxon>Bacteria</taxon>
        <taxon>Pseudomonadati</taxon>
        <taxon>Pseudomonadota</taxon>
        <taxon>Gammaproteobacteria</taxon>
        <taxon>Cellvibrionales</taxon>
        <taxon>Cellvibrionaceae</taxon>
        <taxon>Gilvimarinus</taxon>
    </lineage>
</organism>
<proteinExistence type="inferred from homology"/>
<evidence type="ECO:0000256" key="1">
    <source>
        <dbReference type="ARBA" id="ARBA00006479"/>
    </source>
</evidence>
<dbReference type="InterPro" id="IPR043129">
    <property type="entry name" value="ATPase_NBD"/>
</dbReference>
<sequence>MLNLITTSRPISRVEIARRTTLTKQTISNLTDELVEAGLVLESGIRREGVGKPSKMLELNPSGAFTLGVKVGSTEIEAGLYSITGEAVKLRQFPLATLDPATLTDTLAQVCETSLHETPREKILGVGLVLPPPQSFNRDTHKHPAGVLTDMVCADIRAALAERLGLPIVSESVAAAVAASEMLHGAARDLESFVYLHMGNSLEAGIVFNRQLLSGYNGITGRIGHVIVQPGGPVCDCGNRGCLDLFASLNSLARAFGSKLRPGQKCSDLLADPEQHKALLDPWFTRMSEPMRIGFNMVENLINPQTVILGGDVPAWFIDQCIRRLRPFIPSVAQFGEREIPRFIRAPQMADMAVRGAATLPVYAAICSGERPQIHGQSQTPTNDIQSLVYA</sequence>
<dbReference type="EMBL" id="JAULRT010000035">
    <property type="protein sequence ID" value="MDO3381467.1"/>
    <property type="molecule type" value="Genomic_DNA"/>
</dbReference>
<dbReference type="SUPFAM" id="SSF53067">
    <property type="entry name" value="Actin-like ATPase domain"/>
    <property type="match status" value="2"/>
</dbReference>
<comment type="caution">
    <text evidence="2">The sequence shown here is derived from an EMBL/GenBank/DDBJ whole genome shotgun (WGS) entry which is preliminary data.</text>
</comment>
<dbReference type="RefSeq" id="WP_302711897.1">
    <property type="nucleotide sequence ID" value="NZ_JAULRT010000035.1"/>
</dbReference>
<evidence type="ECO:0000313" key="3">
    <source>
        <dbReference type="Proteomes" id="UP001168380"/>
    </source>
</evidence>
<dbReference type="InterPro" id="IPR036388">
    <property type="entry name" value="WH-like_DNA-bd_sf"/>
</dbReference>
<dbReference type="SUPFAM" id="SSF46785">
    <property type="entry name" value="Winged helix' DNA-binding domain"/>
    <property type="match status" value="1"/>
</dbReference>
<dbReference type="Gene3D" id="3.30.420.40">
    <property type="match status" value="2"/>
</dbReference>
<accession>A0ABT8TBH9</accession>
<keyword evidence="3" id="KW-1185">Reference proteome</keyword>
<dbReference type="Pfam" id="PF00480">
    <property type="entry name" value="ROK"/>
    <property type="match status" value="1"/>
</dbReference>
<reference evidence="2" key="1">
    <citation type="submission" date="2023-07" db="EMBL/GenBank/DDBJ databases">
        <title>Gilvimarinus algae sp. nov., isolated from the surface of Kelp.</title>
        <authorList>
            <person name="Sun Y.Y."/>
            <person name="Gong Y."/>
            <person name="Du Z.J."/>
        </authorList>
    </citation>
    <scope>NUCLEOTIDE SEQUENCE</scope>
    <source>
        <strain evidence="2">SDUM040014</strain>
    </source>
</reference>
<dbReference type="InterPro" id="IPR036390">
    <property type="entry name" value="WH_DNA-bd_sf"/>
</dbReference>
<protein>
    <submittedName>
        <fullName evidence="2">ROK family transcriptional regulator</fullName>
    </submittedName>
</protein>
<dbReference type="Gene3D" id="1.10.10.10">
    <property type="entry name" value="Winged helix-like DNA-binding domain superfamily/Winged helix DNA-binding domain"/>
    <property type="match status" value="1"/>
</dbReference>
<dbReference type="PANTHER" id="PTHR18964:SF149">
    <property type="entry name" value="BIFUNCTIONAL UDP-N-ACETYLGLUCOSAMINE 2-EPIMERASE_N-ACETYLMANNOSAMINE KINASE"/>
    <property type="match status" value="1"/>
</dbReference>
<evidence type="ECO:0000313" key="2">
    <source>
        <dbReference type="EMBL" id="MDO3381467.1"/>
    </source>
</evidence>